<feature type="transmembrane region" description="Helical" evidence="1">
    <location>
        <begin position="99"/>
        <end position="120"/>
    </location>
</feature>
<dbReference type="Gene3D" id="2.60.120.1440">
    <property type="match status" value="1"/>
</dbReference>
<evidence type="ECO:0000256" key="1">
    <source>
        <dbReference type="SAM" id="Phobius"/>
    </source>
</evidence>
<protein>
    <submittedName>
        <fullName evidence="4">FecR family protein</fullName>
    </submittedName>
</protein>
<evidence type="ECO:0000259" key="3">
    <source>
        <dbReference type="Pfam" id="PF16344"/>
    </source>
</evidence>
<gene>
    <name evidence="4" type="ORF">OU798_11600</name>
</gene>
<dbReference type="FunFam" id="2.60.120.1440:FF:000001">
    <property type="entry name" value="Putative anti-sigma factor"/>
    <property type="match status" value="1"/>
</dbReference>
<dbReference type="RefSeq" id="WP_343333324.1">
    <property type="nucleotide sequence ID" value="NZ_JAPOHD010000025.1"/>
</dbReference>
<keyword evidence="1" id="KW-0812">Transmembrane</keyword>
<organism evidence="4 5">
    <name type="scientific">Draconibacterium aestuarii</name>
    <dbReference type="NCBI Taxonomy" id="2998507"/>
    <lineage>
        <taxon>Bacteria</taxon>
        <taxon>Pseudomonadati</taxon>
        <taxon>Bacteroidota</taxon>
        <taxon>Bacteroidia</taxon>
        <taxon>Marinilabiliales</taxon>
        <taxon>Prolixibacteraceae</taxon>
        <taxon>Draconibacterium</taxon>
    </lineage>
</organism>
<dbReference type="InterPro" id="IPR006860">
    <property type="entry name" value="FecR"/>
</dbReference>
<keyword evidence="1" id="KW-1133">Transmembrane helix</keyword>
<feature type="domain" description="FecR protein" evidence="2">
    <location>
        <begin position="197"/>
        <end position="288"/>
    </location>
</feature>
<feature type="domain" description="Protein FecR C-terminal" evidence="3">
    <location>
        <begin position="332"/>
        <end position="397"/>
    </location>
</feature>
<sequence>MRKLTSMSFFEQHNLDSLIRDQKFFEWVLRPTEELNEYWTNYIHENPSIHSQINEARLFINGLVKIEEDLSEEEVESLWSTIDGTLFSQKRKIFSLPRWVAAASIVFVLAISGVLIHQYLIQHVAEIDYSQVVRLNPSDNEITLFLSDSTKESFSSDEVDISYNENGVLLNGIGKVHSSDKIEKYEDSEELNQLVVPFGKHSNITLSDGTKIWLNSGSRAIYPVVFTKKYREIYIEGEAYLEVAHNAGQPFYVKTDEVKVKVLGTKFNICDYPNDRFSSIVLVEGKVQASVGKEEVILTPNQLLSLEKLSGDVSLENANVLEYISWKDGWLYCNKEKLENIIVKLSRVYNIEFKIEDQEINTLTLSGKLDLKADCAEVMKSIALTAPIKYEIDNGVIKLEMK</sequence>
<dbReference type="Pfam" id="PF04773">
    <property type="entry name" value="FecR"/>
    <property type="match status" value="1"/>
</dbReference>
<dbReference type="InterPro" id="IPR032508">
    <property type="entry name" value="FecR_C"/>
</dbReference>
<dbReference type="AlphaFoldDB" id="A0A9X3J7S0"/>
<dbReference type="InterPro" id="IPR012373">
    <property type="entry name" value="Ferrdict_sens_TM"/>
</dbReference>
<dbReference type="GO" id="GO:0016989">
    <property type="term" value="F:sigma factor antagonist activity"/>
    <property type="evidence" value="ECO:0007669"/>
    <property type="project" value="TreeGrafter"/>
</dbReference>
<proteinExistence type="predicted"/>
<evidence type="ECO:0000259" key="2">
    <source>
        <dbReference type="Pfam" id="PF04773"/>
    </source>
</evidence>
<keyword evidence="5" id="KW-1185">Reference proteome</keyword>
<comment type="caution">
    <text evidence="4">The sequence shown here is derived from an EMBL/GenBank/DDBJ whole genome shotgun (WGS) entry which is preliminary data.</text>
</comment>
<dbReference type="PANTHER" id="PTHR30273">
    <property type="entry name" value="PERIPLASMIC SIGNAL SENSOR AND SIGMA FACTOR ACTIVATOR FECR-RELATED"/>
    <property type="match status" value="1"/>
</dbReference>
<dbReference type="PANTHER" id="PTHR30273:SF2">
    <property type="entry name" value="PROTEIN FECR"/>
    <property type="match status" value="1"/>
</dbReference>
<keyword evidence="1" id="KW-0472">Membrane</keyword>
<evidence type="ECO:0000313" key="5">
    <source>
        <dbReference type="Proteomes" id="UP001145087"/>
    </source>
</evidence>
<dbReference type="Pfam" id="PF16344">
    <property type="entry name" value="FecR_C"/>
    <property type="match status" value="1"/>
</dbReference>
<dbReference type="Proteomes" id="UP001145087">
    <property type="component" value="Unassembled WGS sequence"/>
</dbReference>
<dbReference type="EMBL" id="JAPOHD010000025">
    <property type="protein sequence ID" value="MCY1720990.1"/>
    <property type="molecule type" value="Genomic_DNA"/>
</dbReference>
<evidence type="ECO:0000313" key="4">
    <source>
        <dbReference type="EMBL" id="MCY1720990.1"/>
    </source>
</evidence>
<accession>A0A9X3J7S0</accession>
<dbReference type="Gene3D" id="3.55.50.30">
    <property type="match status" value="1"/>
</dbReference>
<reference evidence="4" key="1">
    <citation type="submission" date="2022-11" db="EMBL/GenBank/DDBJ databases">
        <title>Marilongibacter aestuarii gen. nov., sp. nov., isolated from tidal flat sediment.</title>
        <authorList>
            <person name="Jiayan W."/>
        </authorList>
    </citation>
    <scope>NUCLEOTIDE SEQUENCE</scope>
    <source>
        <strain evidence="4">Z1-6</strain>
    </source>
</reference>
<name>A0A9X3J7S0_9BACT</name>